<protein>
    <submittedName>
        <fullName evidence="1">Uncharacterized protein</fullName>
    </submittedName>
</protein>
<evidence type="ECO:0000313" key="1">
    <source>
        <dbReference type="EMBL" id="GGU41720.1"/>
    </source>
</evidence>
<comment type="caution">
    <text evidence="1">The sequence shown here is derived from an EMBL/GenBank/DDBJ whole genome shotgun (WGS) entry which is preliminary data.</text>
</comment>
<dbReference type="EMBL" id="BMRP01000001">
    <property type="protein sequence ID" value="GGU41720.1"/>
    <property type="molecule type" value="Genomic_DNA"/>
</dbReference>
<organism evidence="1 2">
    <name type="scientific">Streptomyces albospinus</name>
    <dbReference type="NCBI Taxonomy" id="285515"/>
    <lineage>
        <taxon>Bacteria</taxon>
        <taxon>Bacillati</taxon>
        <taxon>Actinomycetota</taxon>
        <taxon>Actinomycetes</taxon>
        <taxon>Kitasatosporales</taxon>
        <taxon>Streptomycetaceae</taxon>
        <taxon>Streptomyces</taxon>
    </lineage>
</organism>
<reference evidence="2" key="1">
    <citation type="journal article" date="2019" name="Int. J. Syst. Evol. Microbiol.">
        <title>The Global Catalogue of Microorganisms (GCM) 10K type strain sequencing project: providing services to taxonomists for standard genome sequencing and annotation.</title>
        <authorList>
            <consortium name="The Broad Institute Genomics Platform"/>
            <consortium name="The Broad Institute Genome Sequencing Center for Infectious Disease"/>
            <person name="Wu L."/>
            <person name="Ma J."/>
        </authorList>
    </citation>
    <scope>NUCLEOTIDE SEQUENCE [LARGE SCALE GENOMIC DNA]</scope>
    <source>
        <strain evidence="2">JCM 3399</strain>
    </source>
</reference>
<dbReference type="RefSeq" id="WP_189295115.1">
    <property type="nucleotide sequence ID" value="NZ_BMRP01000001.1"/>
</dbReference>
<dbReference type="PANTHER" id="PTHR35861:SF2">
    <property type="entry name" value="FELS-2 PROPHAGE PROTEIN"/>
    <property type="match status" value="1"/>
</dbReference>
<proteinExistence type="predicted"/>
<evidence type="ECO:0000313" key="2">
    <source>
        <dbReference type="Proteomes" id="UP000654471"/>
    </source>
</evidence>
<gene>
    <name evidence="1" type="ORF">GCM10010211_00950</name>
</gene>
<accession>A0ABQ2ULR4</accession>
<dbReference type="PANTHER" id="PTHR35861">
    <property type="match status" value="1"/>
</dbReference>
<dbReference type="InterPro" id="IPR052042">
    <property type="entry name" value="Tail_sheath_structural"/>
</dbReference>
<sequence length="106" mass="11582">MVGIPGEHEVLVEELQQGIQQAVPWEHLEITPETLKAHEGQVSGFLREQWEQGALKGSAAQEAFSVQCDQKNNPAAARAGVVRTDIGIAPTRPSEFVFFTIKQTTA</sequence>
<dbReference type="Proteomes" id="UP000654471">
    <property type="component" value="Unassembled WGS sequence"/>
</dbReference>
<keyword evidence="2" id="KW-1185">Reference proteome</keyword>
<name>A0ABQ2ULR4_9ACTN</name>